<sequence>MHGFRVVSDDGEGDDDASRVEVEQAGDEVDIILDCLKETGTKSMDMATLDQTTYLYV</sequence>
<dbReference type="Proteomes" id="UP000007015">
    <property type="component" value="Chromosome 7"/>
</dbReference>
<organism evidence="2 3">
    <name type="scientific">Oryza sativa subsp. indica</name>
    <name type="common">Rice</name>
    <dbReference type="NCBI Taxonomy" id="39946"/>
    <lineage>
        <taxon>Eukaryota</taxon>
        <taxon>Viridiplantae</taxon>
        <taxon>Streptophyta</taxon>
        <taxon>Embryophyta</taxon>
        <taxon>Tracheophyta</taxon>
        <taxon>Spermatophyta</taxon>
        <taxon>Magnoliopsida</taxon>
        <taxon>Liliopsida</taxon>
        <taxon>Poales</taxon>
        <taxon>Poaceae</taxon>
        <taxon>BOP clade</taxon>
        <taxon>Oryzoideae</taxon>
        <taxon>Oryzeae</taxon>
        <taxon>Oryzinae</taxon>
        <taxon>Oryza</taxon>
        <taxon>Oryza sativa</taxon>
    </lineage>
</organism>
<protein>
    <submittedName>
        <fullName evidence="2">Uncharacterized protein</fullName>
    </submittedName>
</protein>
<dbReference type="Gramene" id="BGIOSGA024970-TA">
    <property type="protein sequence ID" value="BGIOSGA024970-PA"/>
    <property type="gene ID" value="BGIOSGA024970"/>
</dbReference>
<dbReference type="EMBL" id="CM000132">
    <property type="protein sequence ID" value="EEC81386.1"/>
    <property type="molecule type" value="Genomic_DNA"/>
</dbReference>
<accession>B8B6K0</accession>
<evidence type="ECO:0000256" key="1">
    <source>
        <dbReference type="SAM" id="MobiDB-lite"/>
    </source>
</evidence>
<feature type="region of interest" description="Disordered" evidence="1">
    <location>
        <begin position="1"/>
        <end position="23"/>
    </location>
</feature>
<dbReference type="AlphaFoldDB" id="B8B6K0"/>
<keyword evidence="3" id="KW-1185">Reference proteome</keyword>
<evidence type="ECO:0000313" key="2">
    <source>
        <dbReference type="EMBL" id="EEC81386.1"/>
    </source>
</evidence>
<proteinExistence type="predicted"/>
<name>B8B6K0_ORYSI</name>
<gene>
    <name evidence="2" type="ORF">OsI_24600</name>
</gene>
<evidence type="ECO:0000313" key="3">
    <source>
        <dbReference type="Proteomes" id="UP000007015"/>
    </source>
</evidence>
<dbReference type="HOGENOM" id="CLU_2999846_0_0_1"/>
<reference evidence="2 3" key="1">
    <citation type="journal article" date="2005" name="PLoS Biol.">
        <title>The genomes of Oryza sativa: a history of duplications.</title>
        <authorList>
            <person name="Yu J."/>
            <person name="Wang J."/>
            <person name="Lin W."/>
            <person name="Li S."/>
            <person name="Li H."/>
            <person name="Zhou J."/>
            <person name="Ni P."/>
            <person name="Dong W."/>
            <person name="Hu S."/>
            <person name="Zeng C."/>
            <person name="Zhang J."/>
            <person name="Zhang Y."/>
            <person name="Li R."/>
            <person name="Xu Z."/>
            <person name="Li S."/>
            <person name="Li X."/>
            <person name="Zheng H."/>
            <person name="Cong L."/>
            <person name="Lin L."/>
            <person name="Yin J."/>
            <person name="Geng J."/>
            <person name="Li G."/>
            <person name="Shi J."/>
            <person name="Liu J."/>
            <person name="Lv H."/>
            <person name="Li J."/>
            <person name="Wang J."/>
            <person name="Deng Y."/>
            <person name="Ran L."/>
            <person name="Shi X."/>
            <person name="Wang X."/>
            <person name="Wu Q."/>
            <person name="Li C."/>
            <person name="Ren X."/>
            <person name="Wang J."/>
            <person name="Wang X."/>
            <person name="Li D."/>
            <person name="Liu D."/>
            <person name="Zhang X."/>
            <person name="Ji Z."/>
            <person name="Zhao W."/>
            <person name="Sun Y."/>
            <person name="Zhang Z."/>
            <person name="Bao J."/>
            <person name="Han Y."/>
            <person name="Dong L."/>
            <person name="Ji J."/>
            <person name="Chen P."/>
            <person name="Wu S."/>
            <person name="Liu J."/>
            <person name="Xiao Y."/>
            <person name="Bu D."/>
            <person name="Tan J."/>
            <person name="Yang L."/>
            <person name="Ye C."/>
            <person name="Zhang J."/>
            <person name="Xu J."/>
            <person name="Zhou Y."/>
            <person name="Yu Y."/>
            <person name="Zhang B."/>
            <person name="Zhuang S."/>
            <person name="Wei H."/>
            <person name="Liu B."/>
            <person name="Lei M."/>
            <person name="Yu H."/>
            <person name="Li Y."/>
            <person name="Xu H."/>
            <person name="Wei S."/>
            <person name="He X."/>
            <person name="Fang L."/>
            <person name="Zhang Z."/>
            <person name="Zhang Y."/>
            <person name="Huang X."/>
            <person name="Su Z."/>
            <person name="Tong W."/>
            <person name="Li J."/>
            <person name="Tong Z."/>
            <person name="Li S."/>
            <person name="Ye J."/>
            <person name="Wang L."/>
            <person name="Fang L."/>
            <person name="Lei T."/>
            <person name="Chen C."/>
            <person name="Chen H."/>
            <person name="Xu Z."/>
            <person name="Li H."/>
            <person name="Huang H."/>
            <person name="Zhang F."/>
            <person name="Xu H."/>
            <person name="Li N."/>
            <person name="Zhao C."/>
            <person name="Li S."/>
            <person name="Dong L."/>
            <person name="Huang Y."/>
            <person name="Li L."/>
            <person name="Xi Y."/>
            <person name="Qi Q."/>
            <person name="Li W."/>
            <person name="Zhang B."/>
            <person name="Hu W."/>
            <person name="Zhang Y."/>
            <person name="Tian X."/>
            <person name="Jiao Y."/>
            <person name="Liang X."/>
            <person name="Jin J."/>
            <person name="Gao L."/>
            <person name="Zheng W."/>
            <person name="Hao B."/>
            <person name="Liu S."/>
            <person name="Wang W."/>
            <person name="Yuan L."/>
            <person name="Cao M."/>
            <person name="McDermott J."/>
            <person name="Samudrala R."/>
            <person name="Wang J."/>
            <person name="Wong G.K."/>
            <person name="Yang H."/>
        </authorList>
    </citation>
    <scope>NUCLEOTIDE SEQUENCE [LARGE SCALE GENOMIC DNA]</scope>
    <source>
        <strain evidence="3">cv. 93-11</strain>
    </source>
</reference>